<comment type="caution">
    <text evidence="3">The sequence shown here is derived from an EMBL/GenBank/DDBJ whole genome shotgun (WGS) entry which is preliminary data.</text>
</comment>
<feature type="domain" description="Stress-response A/B barrel" evidence="2">
    <location>
        <begin position="2"/>
        <end position="95"/>
    </location>
</feature>
<evidence type="ECO:0000313" key="4">
    <source>
        <dbReference type="Proteomes" id="UP000626844"/>
    </source>
</evidence>
<dbReference type="SUPFAM" id="SSF54909">
    <property type="entry name" value="Dimeric alpha+beta barrel"/>
    <property type="match status" value="1"/>
</dbReference>
<accession>A0A926NHM6</accession>
<dbReference type="RefSeq" id="WP_191159390.1">
    <property type="nucleotide sequence ID" value="NZ_JACXAI010000022.1"/>
</dbReference>
<keyword evidence="4" id="KW-1185">Reference proteome</keyword>
<dbReference type="Proteomes" id="UP000626844">
    <property type="component" value="Unassembled WGS sequence"/>
</dbReference>
<dbReference type="InterPro" id="IPR013097">
    <property type="entry name" value="Dabb"/>
</dbReference>
<dbReference type="Pfam" id="PF07876">
    <property type="entry name" value="Dabb"/>
    <property type="match status" value="1"/>
</dbReference>
<dbReference type="PANTHER" id="PTHR33178:SF10">
    <property type="entry name" value="STRESS-RESPONSE A_B BARREL DOMAIN-CONTAINING PROTEIN"/>
    <property type="match status" value="1"/>
</dbReference>
<evidence type="ECO:0000313" key="3">
    <source>
        <dbReference type="EMBL" id="MBD1381789.1"/>
    </source>
</evidence>
<name>A0A926NHM6_9BACI</name>
<dbReference type="InterPro" id="IPR011008">
    <property type="entry name" value="Dimeric_a/b-barrel"/>
</dbReference>
<dbReference type="SMART" id="SM00886">
    <property type="entry name" value="Dabb"/>
    <property type="match status" value="1"/>
</dbReference>
<dbReference type="PROSITE" id="PS51502">
    <property type="entry name" value="S_R_A_B_BARREL"/>
    <property type="match status" value="1"/>
</dbReference>
<dbReference type="AlphaFoldDB" id="A0A926NHM6"/>
<reference evidence="3" key="1">
    <citation type="submission" date="2020-09" db="EMBL/GenBank/DDBJ databases">
        <title>A novel bacterium of genus Bacillus, isolated from South China Sea.</title>
        <authorList>
            <person name="Huang H."/>
            <person name="Mo K."/>
            <person name="Hu Y."/>
        </authorList>
    </citation>
    <scope>NUCLEOTIDE SEQUENCE</scope>
    <source>
        <strain evidence="3">IB182487</strain>
    </source>
</reference>
<dbReference type="Gene3D" id="3.30.70.100">
    <property type="match status" value="1"/>
</dbReference>
<proteinExistence type="predicted"/>
<comment type="subunit">
    <text evidence="1">Homodimer.</text>
</comment>
<protein>
    <submittedName>
        <fullName evidence="3">Dabb family protein</fullName>
    </submittedName>
</protein>
<evidence type="ECO:0000259" key="2">
    <source>
        <dbReference type="PROSITE" id="PS51502"/>
    </source>
</evidence>
<sequence>MVEHFVTFKFNHQTTDEQKNLAIEKLRTLKNEISGIVDLHCNHNFSDRNKGYEIGLSVRLNDKQALKHYGPHPKHQEAVAFLMEIGLEDLLVIDFEI</sequence>
<gene>
    <name evidence="3" type="ORF">IC621_16270</name>
</gene>
<evidence type="ECO:0000256" key="1">
    <source>
        <dbReference type="ARBA" id="ARBA00011738"/>
    </source>
</evidence>
<dbReference type="PANTHER" id="PTHR33178">
    <property type="match status" value="1"/>
</dbReference>
<dbReference type="EMBL" id="JACXAI010000022">
    <property type="protein sequence ID" value="MBD1381789.1"/>
    <property type="molecule type" value="Genomic_DNA"/>
</dbReference>
<organism evidence="3 4">
    <name type="scientific">Metabacillus arenae</name>
    <dbReference type="NCBI Taxonomy" id="2771434"/>
    <lineage>
        <taxon>Bacteria</taxon>
        <taxon>Bacillati</taxon>
        <taxon>Bacillota</taxon>
        <taxon>Bacilli</taxon>
        <taxon>Bacillales</taxon>
        <taxon>Bacillaceae</taxon>
        <taxon>Metabacillus</taxon>
    </lineage>
</organism>
<dbReference type="InterPro" id="IPR044662">
    <property type="entry name" value="HS1/DABB1-like"/>
</dbReference>